<dbReference type="GO" id="GO:0009117">
    <property type="term" value="P:nucleotide metabolic process"/>
    <property type="evidence" value="ECO:0007669"/>
    <property type="project" value="UniProtKB-KW"/>
</dbReference>
<dbReference type="GO" id="GO:0017111">
    <property type="term" value="F:ribonucleoside triphosphate phosphatase activity"/>
    <property type="evidence" value="ECO:0007669"/>
    <property type="project" value="InterPro"/>
</dbReference>
<dbReference type="GO" id="GO:0035870">
    <property type="term" value="F:dITP diphosphatase activity"/>
    <property type="evidence" value="ECO:0007669"/>
    <property type="project" value="UniProtKB-UniRule"/>
</dbReference>
<dbReference type="Pfam" id="PF01725">
    <property type="entry name" value="Ham1p_like"/>
    <property type="match status" value="1"/>
</dbReference>
<dbReference type="PANTHER" id="PTHR11067">
    <property type="entry name" value="INOSINE TRIPHOSPHATE PYROPHOSPHATASE/HAM1 PROTEIN"/>
    <property type="match status" value="1"/>
</dbReference>
<dbReference type="FunFam" id="3.90.950.10:FF:000001">
    <property type="entry name" value="dITP/XTP pyrophosphatase"/>
    <property type="match status" value="1"/>
</dbReference>
<evidence type="ECO:0000256" key="4">
    <source>
        <dbReference type="ARBA" id="ARBA00022741"/>
    </source>
</evidence>
<dbReference type="SUPFAM" id="SSF52972">
    <property type="entry name" value="ITPase-like"/>
    <property type="match status" value="1"/>
</dbReference>
<proteinExistence type="inferred from homology"/>
<evidence type="ECO:0000256" key="5">
    <source>
        <dbReference type="ARBA" id="ARBA00022801"/>
    </source>
</evidence>
<gene>
    <name evidence="11" type="ordered locus">Srot_1534</name>
</gene>
<comment type="catalytic activity">
    <reaction evidence="10">
        <text>ITP + H2O = IMP + diphosphate + H(+)</text>
        <dbReference type="Rhea" id="RHEA:29399"/>
        <dbReference type="ChEBI" id="CHEBI:15377"/>
        <dbReference type="ChEBI" id="CHEBI:15378"/>
        <dbReference type="ChEBI" id="CHEBI:33019"/>
        <dbReference type="ChEBI" id="CHEBI:58053"/>
        <dbReference type="ChEBI" id="CHEBI:61402"/>
        <dbReference type="EC" id="3.6.1.66"/>
    </reaction>
</comment>
<dbReference type="EC" id="3.6.1.66" evidence="10"/>
<dbReference type="InterPro" id="IPR002637">
    <property type="entry name" value="RdgB/HAM1"/>
</dbReference>
<comment type="caution">
    <text evidence="10">Lacks conserved residue(s) required for the propagation of feature annotation.</text>
</comment>
<sequence>MAELLLASANAKKLAELRRILVRAGVDGLAVLGLDEAADYELPAETGTSFEENALIKARAGAVATGLPTLADDSGFAVDALSGMPGVLSARWAGSRAGDEANRHLLLEQMRDFAPPQRRARFVSVCALVVAGSADGRSGAEILTRGEWAGSVAVAASGAGGFGYDPVFLPDDAQGRTAAQLEPEEKDALSHRGAALAKMLPHLAALR</sequence>
<feature type="binding site" evidence="10">
    <location>
        <begin position="8"/>
        <end position="13"/>
    </location>
    <ligand>
        <name>substrate</name>
    </ligand>
</feature>
<keyword evidence="12" id="KW-1185">Reference proteome</keyword>
<keyword evidence="3 10" id="KW-0479">Metal-binding</keyword>
<feature type="binding site" evidence="10">
    <location>
        <position position="74"/>
    </location>
    <ligand>
        <name>substrate</name>
    </ligand>
</feature>
<evidence type="ECO:0000256" key="10">
    <source>
        <dbReference type="HAMAP-Rule" id="MF_01405"/>
    </source>
</evidence>
<comment type="catalytic activity">
    <reaction evidence="8 10">
        <text>dITP + H2O = dIMP + diphosphate + H(+)</text>
        <dbReference type="Rhea" id="RHEA:28342"/>
        <dbReference type="ChEBI" id="CHEBI:15377"/>
        <dbReference type="ChEBI" id="CHEBI:15378"/>
        <dbReference type="ChEBI" id="CHEBI:33019"/>
        <dbReference type="ChEBI" id="CHEBI:61194"/>
        <dbReference type="ChEBI" id="CHEBI:61382"/>
        <dbReference type="EC" id="3.6.1.66"/>
    </reaction>
</comment>
<evidence type="ECO:0000256" key="1">
    <source>
        <dbReference type="ARBA" id="ARBA00008023"/>
    </source>
</evidence>
<dbReference type="GO" id="GO:0036220">
    <property type="term" value="F:ITP diphosphatase activity"/>
    <property type="evidence" value="ECO:0007669"/>
    <property type="project" value="UniProtKB-UniRule"/>
</dbReference>
<dbReference type="KEGG" id="srt:Srot_1534"/>
<dbReference type="HOGENOM" id="CLU_082080_0_1_11"/>
<keyword evidence="6 10" id="KW-0460">Magnesium</keyword>
<dbReference type="GO" id="GO:0009146">
    <property type="term" value="P:purine nucleoside triphosphate catabolic process"/>
    <property type="evidence" value="ECO:0007669"/>
    <property type="project" value="UniProtKB-UniRule"/>
</dbReference>
<protein>
    <recommendedName>
        <fullName evidence="10">dITP/XTP pyrophosphatase</fullName>
        <ecNumber evidence="10">3.6.1.66</ecNumber>
    </recommendedName>
    <alternativeName>
        <fullName evidence="10">Non-canonical purine NTP pyrophosphatase</fullName>
    </alternativeName>
    <alternativeName>
        <fullName evidence="10">Non-standard purine NTP pyrophosphatase</fullName>
    </alternativeName>
    <alternativeName>
        <fullName evidence="10">Nucleoside-triphosphate diphosphatase</fullName>
    </alternativeName>
    <alternativeName>
        <fullName evidence="10">Nucleoside-triphosphate pyrophosphatase</fullName>
        <shortName evidence="10">NTPase</shortName>
    </alternativeName>
</protein>
<dbReference type="InterPro" id="IPR020922">
    <property type="entry name" value="dITP/XTP_pyrophosphatase"/>
</dbReference>
<evidence type="ECO:0000313" key="11">
    <source>
        <dbReference type="EMBL" id="ADG97997.1"/>
    </source>
</evidence>
<evidence type="ECO:0000256" key="7">
    <source>
        <dbReference type="ARBA" id="ARBA00023080"/>
    </source>
</evidence>
<dbReference type="STRING" id="640132.Srot_1534"/>
<dbReference type="PANTHER" id="PTHR11067:SF9">
    <property type="entry name" value="INOSINE TRIPHOSPHATE PYROPHOSPHATASE"/>
    <property type="match status" value="1"/>
</dbReference>
<accession>D6Z7R7</accession>
<dbReference type="RefSeq" id="WP_013138450.1">
    <property type="nucleotide sequence ID" value="NC_014168.1"/>
</dbReference>
<evidence type="ECO:0000256" key="6">
    <source>
        <dbReference type="ARBA" id="ARBA00022842"/>
    </source>
</evidence>
<comment type="cofactor">
    <cofactor evidence="10">
        <name>Mg(2+)</name>
        <dbReference type="ChEBI" id="CHEBI:18420"/>
    </cofactor>
    <text evidence="10">Binds 1 Mg(2+) ion per subunit.</text>
</comment>
<feature type="binding site" evidence="10">
    <location>
        <begin position="162"/>
        <end position="165"/>
    </location>
    <ligand>
        <name>substrate</name>
    </ligand>
</feature>
<feature type="binding site" evidence="10">
    <location>
        <position position="186"/>
    </location>
    <ligand>
        <name>substrate</name>
    </ligand>
</feature>
<dbReference type="GO" id="GO:0036222">
    <property type="term" value="F:XTP diphosphatase activity"/>
    <property type="evidence" value="ECO:0007669"/>
    <property type="project" value="UniProtKB-UniRule"/>
</dbReference>
<dbReference type="GO" id="GO:0000166">
    <property type="term" value="F:nucleotide binding"/>
    <property type="evidence" value="ECO:0007669"/>
    <property type="project" value="UniProtKB-KW"/>
</dbReference>
<feature type="binding site" evidence="10">
    <location>
        <begin position="191"/>
        <end position="192"/>
    </location>
    <ligand>
        <name>substrate</name>
    </ligand>
</feature>
<evidence type="ECO:0000256" key="2">
    <source>
        <dbReference type="ARBA" id="ARBA00011738"/>
    </source>
</evidence>
<name>D6Z7R7_SEGRD</name>
<dbReference type="eggNOG" id="COG0127">
    <property type="taxonomic scope" value="Bacteria"/>
</dbReference>
<keyword evidence="7 10" id="KW-0546">Nucleotide metabolism</keyword>
<dbReference type="Proteomes" id="UP000002247">
    <property type="component" value="Chromosome"/>
</dbReference>
<comment type="catalytic activity">
    <reaction evidence="9 10">
        <text>XTP + H2O = XMP + diphosphate + H(+)</text>
        <dbReference type="Rhea" id="RHEA:28610"/>
        <dbReference type="ChEBI" id="CHEBI:15377"/>
        <dbReference type="ChEBI" id="CHEBI:15378"/>
        <dbReference type="ChEBI" id="CHEBI:33019"/>
        <dbReference type="ChEBI" id="CHEBI:57464"/>
        <dbReference type="ChEBI" id="CHEBI:61314"/>
        <dbReference type="EC" id="3.6.1.66"/>
    </reaction>
</comment>
<dbReference type="AlphaFoldDB" id="D6Z7R7"/>
<evidence type="ECO:0000256" key="9">
    <source>
        <dbReference type="ARBA" id="ARBA00052017"/>
    </source>
</evidence>
<evidence type="ECO:0000256" key="3">
    <source>
        <dbReference type="ARBA" id="ARBA00022723"/>
    </source>
</evidence>
<dbReference type="InterPro" id="IPR029001">
    <property type="entry name" value="ITPase-like_fam"/>
</dbReference>
<feature type="active site" description="Proton acceptor" evidence="10">
    <location>
        <position position="73"/>
    </location>
</feature>
<dbReference type="HAMAP" id="MF_01405">
    <property type="entry name" value="Non_canon_purine_NTPase"/>
    <property type="match status" value="1"/>
</dbReference>
<evidence type="ECO:0000313" key="12">
    <source>
        <dbReference type="Proteomes" id="UP000002247"/>
    </source>
</evidence>
<keyword evidence="4 10" id="KW-0547">Nucleotide-binding</keyword>
<comment type="function">
    <text evidence="10">Pyrophosphatase that catalyzes the hydrolysis of nucleoside triphosphates to their monophosphate derivatives, with a high preference for the non-canonical purine nucleotides XTP (xanthosine triphosphate), dITP (deoxyinosine triphosphate) and ITP. Seems to function as a house-cleaning enzyme that removes non-canonical purine nucleotides from the nucleotide pool, thus preventing their incorporation into DNA/RNA and avoiding chromosomal lesions.</text>
</comment>
<evidence type="ECO:0000256" key="8">
    <source>
        <dbReference type="ARBA" id="ARBA00051875"/>
    </source>
</evidence>
<dbReference type="OrthoDB" id="9807456at2"/>
<dbReference type="Gene3D" id="3.90.950.10">
    <property type="match status" value="1"/>
</dbReference>
<organism evidence="11 12">
    <name type="scientific">Segniliparus rotundus (strain ATCC BAA-972 / CDC 1076 / CIP 108378 / DSM 44985 / JCM 13578)</name>
    <dbReference type="NCBI Taxonomy" id="640132"/>
    <lineage>
        <taxon>Bacteria</taxon>
        <taxon>Bacillati</taxon>
        <taxon>Actinomycetota</taxon>
        <taxon>Actinomycetes</taxon>
        <taxon>Mycobacteriales</taxon>
        <taxon>Segniliparaceae</taxon>
        <taxon>Segniliparus</taxon>
    </lineage>
</organism>
<reference evidence="11 12" key="1">
    <citation type="journal article" date="2010" name="Stand. Genomic Sci.">
        <title>Complete genome sequence of Segniliparus rotundus type strain (CDC 1076).</title>
        <authorList>
            <person name="Sikorski J."/>
            <person name="Lapidus A."/>
            <person name="Copeland A."/>
            <person name="Misra M."/>
            <person name="Glavina Del Rio T."/>
            <person name="Nolan M."/>
            <person name="Lucas S."/>
            <person name="Chen F."/>
            <person name="Tice H."/>
            <person name="Cheng J.F."/>
            <person name="Jando M."/>
            <person name="Schneider S."/>
            <person name="Bruce D."/>
            <person name="Goodwin L."/>
            <person name="Pitluck S."/>
            <person name="Liolios K."/>
            <person name="Mikhailova N."/>
            <person name="Pati A."/>
            <person name="Ivanova N."/>
            <person name="Mavromatis K."/>
            <person name="Chen A."/>
            <person name="Palaniappan K."/>
            <person name="Chertkov O."/>
            <person name="Land M."/>
            <person name="Hauser L."/>
            <person name="Chang Y.J."/>
            <person name="Jeffries C.D."/>
            <person name="Brettin T."/>
            <person name="Detter J.C."/>
            <person name="Han C."/>
            <person name="Rohde M."/>
            <person name="Goker M."/>
            <person name="Bristow J."/>
            <person name="Eisen J.A."/>
            <person name="Markowitz V."/>
            <person name="Hugenholtz P."/>
            <person name="Kyrpides N.C."/>
            <person name="Klenk H.P."/>
        </authorList>
    </citation>
    <scope>NUCLEOTIDE SEQUENCE [LARGE SCALE GENOMIC DNA]</scope>
    <source>
        <strain evidence="12">ATCC BAA-972 / CDC 1076 / CIP 108378 / DSM 44985 / JCM 13578</strain>
    </source>
</reference>
<comment type="subunit">
    <text evidence="2 10">Homodimer.</text>
</comment>
<keyword evidence="5 10" id="KW-0378">Hydrolase</keyword>
<dbReference type="GO" id="GO:0005829">
    <property type="term" value="C:cytosol"/>
    <property type="evidence" value="ECO:0007669"/>
    <property type="project" value="TreeGrafter"/>
</dbReference>
<feature type="binding site" evidence="10">
    <location>
        <position position="73"/>
    </location>
    <ligand>
        <name>Mg(2+)</name>
        <dbReference type="ChEBI" id="CHEBI:18420"/>
    </ligand>
</feature>
<comment type="similarity">
    <text evidence="1 10">Belongs to the HAM1 NTPase family.</text>
</comment>
<dbReference type="EMBL" id="CP001958">
    <property type="protein sequence ID" value="ADG97997.1"/>
    <property type="molecule type" value="Genomic_DNA"/>
</dbReference>
<dbReference type="CDD" id="cd00515">
    <property type="entry name" value="HAM1"/>
    <property type="match status" value="1"/>
</dbReference>
<dbReference type="GO" id="GO:0046872">
    <property type="term" value="F:metal ion binding"/>
    <property type="evidence" value="ECO:0007669"/>
    <property type="project" value="UniProtKB-KW"/>
</dbReference>